<evidence type="ECO:0000259" key="1">
    <source>
        <dbReference type="PROSITE" id="PS51977"/>
    </source>
</evidence>
<dbReference type="InterPro" id="IPR008893">
    <property type="entry name" value="WGR_domain"/>
</dbReference>
<comment type="caution">
    <text evidence="2">The sequence shown here is derived from an EMBL/GenBank/DDBJ whole genome shotgun (WGS) entry which is preliminary data.</text>
</comment>
<dbReference type="Proteomes" id="UP000012112">
    <property type="component" value="Unassembled WGS sequence"/>
</dbReference>
<dbReference type="InterPro" id="IPR050458">
    <property type="entry name" value="LolB"/>
</dbReference>
<dbReference type="STRING" id="28182.GCA_001568325_00657"/>
<sequence>MKHHLIFKEVNSNKFWQIEVSGNSFTVIYGKTGFSGQTQTKNFDDKETCLREAKKLLSEKLKKGYIDENEFVKATTPEPVLKNHIEKWNEIIKSKDLQKELIKYFEYLMDTDGYKQILTSLFSQVEDAKIKNDTLTILFKKGFQLIAGPPGDKNKYTKWPQTFQEKMVHHSTLSFIDENRNGVFLQEVDLDPVYDLELDETELNEYQLKSIKIPMSDYSNFWIYHPKEKNPSNEPSLIFYDHGGILDLTPNFNIGAAFLKRCAELLDIRLEPEPAKKIQTNQLNIKKIGTLTLPENIEIRYIRSFIFPKQKILVAKIDSPNINSDLLVYYDIDNPSLPILLKSEKSNSFHKVRIQENTLEIFHDHSIRFIKLENNEFQQLKKIDGPMHGARIYKNKIYFSNSVTQWRGLHVYDIETDSVVKLDDAMDKYKSHVEAGDICIWEDLLWLIGQDEVILYQLQNSSVQRLVLKPHNTIIEPEVISMLDKNRIAVVDKNDDPDSGFGLYLITYADKKINTMARLFPKKGVVAWKFFENQFYLILLSKRKNKNYYSFSIWQPDTNQITEYELPELTCEEHFSQGICDFLIEKEMIYLYKNNGEIFTITGF</sequence>
<accession>M6V7R0</accession>
<feature type="domain" description="WGR" evidence="1">
    <location>
        <begin position="1"/>
        <end position="78"/>
    </location>
</feature>
<reference evidence="2 3" key="1">
    <citation type="submission" date="2013-01" db="EMBL/GenBank/DDBJ databases">
        <authorList>
            <person name="Harkins D.M."/>
            <person name="Durkin A.S."/>
            <person name="Brinkac L.M."/>
            <person name="Haft D.H."/>
            <person name="Selengut J.D."/>
            <person name="Sanka R."/>
            <person name="DePew J."/>
            <person name="Purushe J."/>
            <person name="Matthias M.A."/>
            <person name="Vinetz J.M."/>
            <person name="Sutton G.G."/>
            <person name="Nierman W.C."/>
            <person name="Fouts D.E."/>
        </authorList>
    </citation>
    <scope>NUCLEOTIDE SEQUENCE [LARGE SCALE GENOMIC DNA]</scope>
    <source>
        <strain evidence="2 3">HAI1536</strain>
    </source>
</reference>
<evidence type="ECO:0000313" key="2">
    <source>
        <dbReference type="EMBL" id="EMO53457.1"/>
    </source>
</evidence>
<dbReference type="SUPFAM" id="SSF142921">
    <property type="entry name" value="WGR domain-like"/>
    <property type="match status" value="1"/>
</dbReference>
<evidence type="ECO:0000313" key="3">
    <source>
        <dbReference type="Proteomes" id="UP000012112"/>
    </source>
</evidence>
<dbReference type="Gene3D" id="2.20.140.10">
    <property type="entry name" value="WGR domain"/>
    <property type="match status" value="1"/>
</dbReference>
<dbReference type="OrthoDB" id="344399at2"/>
<organism evidence="2 3">
    <name type="scientific">Leptospira noguchii</name>
    <dbReference type="NCBI Taxonomy" id="28182"/>
    <lineage>
        <taxon>Bacteria</taxon>
        <taxon>Pseudomonadati</taxon>
        <taxon>Spirochaetota</taxon>
        <taxon>Spirochaetia</taxon>
        <taxon>Leptospirales</taxon>
        <taxon>Leptospiraceae</taxon>
        <taxon>Leptospira</taxon>
    </lineage>
</organism>
<dbReference type="PANTHER" id="PTHR30634:SF13">
    <property type="entry name" value="PROTEIN YEHF"/>
    <property type="match status" value="1"/>
</dbReference>
<name>M6V7R0_9LEPT</name>
<gene>
    <name evidence="2" type="ORF">LEP1GSC172_2137</name>
</gene>
<dbReference type="EMBL" id="AKWD02000043">
    <property type="protein sequence ID" value="EMO53457.1"/>
    <property type="molecule type" value="Genomic_DNA"/>
</dbReference>
<dbReference type="PANTHER" id="PTHR30634">
    <property type="entry name" value="OUTER MEMBRANE LOLAB LIPOPROTEIN INSERTION APPARATUS"/>
    <property type="match status" value="1"/>
</dbReference>
<dbReference type="RefSeq" id="WP_002178660.1">
    <property type="nucleotide sequence ID" value="NZ_AKWD02000043.1"/>
</dbReference>
<dbReference type="InterPro" id="IPR036930">
    <property type="entry name" value="WGR_dom_sf"/>
</dbReference>
<dbReference type="PROSITE" id="PS51977">
    <property type="entry name" value="WGR"/>
    <property type="match status" value="1"/>
</dbReference>
<dbReference type="CDD" id="cd07996">
    <property type="entry name" value="WGR_MMR_like"/>
    <property type="match status" value="1"/>
</dbReference>
<dbReference type="Pfam" id="PF05406">
    <property type="entry name" value="WGR"/>
    <property type="match status" value="1"/>
</dbReference>
<protein>
    <submittedName>
        <fullName evidence="2">WGR domain protein</fullName>
    </submittedName>
</protein>
<dbReference type="SMART" id="SM00773">
    <property type="entry name" value="WGR"/>
    <property type="match status" value="1"/>
</dbReference>
<dbReference type="AlphaFoldDB" id="M6V7R0"/>
<dbReference type="SUPFAM" id="SSF69304">
    <property type="entry name" value="Tricorn protease N-terminal domain"/>
    <property type="match status" value="1"/>
</dbReference>
<dbReference type="InterPro" id="IPR049809">
    <property type="entry name" value="YehF/YfeS-like_WGR"/>
</dbReference>
<proteinExistence type="predicted"/>